<dbReference type="PANTHER" id="PTHR43132:SF2">
    <property type="entry name" value="ARSENICAL RESISTANCE OPERON REPRESSOR ARSR-RELATED"/>
    <property type="match status" value="1"/>
</dbReference>
<proteinExistence type="predicted"/>
<feature type="domain" description="HTH arsR-type" evidence="4">
    <location>
        <begin position="1"/>
        <end position="96"/>
    </location>
</feature>
<dbReference type="Pfam" id="PF12840">
    <property type="entry name" value="HTH_20"/>
    <property type="match status" value="1"/>
</dbReference>
<dbReference type="GO" id="GO:0003677">
    <property type="term" value="F:DNA binding"/>
    <property type="evidence" value="ECO:0007669"/>
    <property type="project" value="UniProtKB-KW"/>
</dbReference>
<evidence type="ECO:0000256" key="1">
    <source>
        <dbReference type="ARBA" id="ARBA00023015"/>
    </source>
</evidence>
<evidence type="ECO:0000313" key="5">
    <source>
        <dbReference type="EMBL" id="MDQ0503600.1"/>
    </source>
</evidence>
<dbReference type="SMART" id="SM00418">
    <property type="entry name" value="HTH_ARSR"/>
    <property type="match status" value="1"/>
</dbReference>
<keyword evidence="2 5" id="KW-0238">DNA-binding</keyword>
<keyword evidence="1" id="KW-0805">Transcription regulation</keyword>
<sequence length="130" mass="13499">MNEPQALTAFAALSQETRLRIVRLLVRAGPEGLPAGAIGAAMGGASSSRTSFHLSHLEQAGLVCSRREGRSIIYSAALPTLSGLIAFLMKDCCNGHPDVCAPAVSALSCVCEPESESSNTESAKTEDTHA</sequence>
<dbReference type="EMBL" id="JAUSVY010000001">
    <property type="protein sequence ID" value="MDQ0503600.1"/>
    <property type="molecule type" value="Genomic_DNA"/>
</dbReference>
<comment type="caution">
    <text evidence="5">The sequence shown here is derived from an EMBL/GenBank/DDBJ whole genome shotgun (WGS) entry which is preliminary data.</text>
</comment>
<dbReference type="PRINTS" id="PR00778">
    <property type="entry name" value="HTHARSR"/>
</dbReference>
<dbReference type="InterPro" id="IPR036390">
    <property type="entry name" value="WH_DNA-bd_sf"/>
</dbReference>
<dbReference type="Gene3D" id="1.10.10.10">
    <property type="entry name" value="Winged helix-like DNA-binding domain superfamily/Winged helix DNA-binding domain"/>
    <property type="match status" value="1"/>
</dbReference>
<keyword evidence="6" id="KW-1185">Reference proteome</keyword>
<evidence type="ECO:0000313" key="6">
    <source>
        <dbReference type="Proteomes" id="UP001241747"/>
    </source>
</evidence>
<organism evidence="5 6">
    <name type="scientific">Xanthobacter agilis</name>
    <dbReference type="NCBI Taxonomy" id="47492"/>
    <lineage>
        <taxon>Bacteria</taxon>
        <taxon>Pseudomonadati</taxon>
        <taxon>Pseudomonadota</taxon>
        <taxon>Alphaproteobacteria</taxon>
        <taxon>Hyphomicrobiales</taxon>
        <taxon>Xanthobacteraceae</taxon>
        <taxon>Xanthobacter</taxon>
    </lineage>
</organism>
<keyword evidence="3" id="KW-0804">Transcription</keyword>
<evidence type="ECO:0000256" key="2">
    <source>
        <dbReference type="ARBA" id="ARBA00023125"/>
    </source>
</evidence>
<dbReference type="InterPro" id="IPR011991">
    <property type="entry name" value="ArsR-like_HTH"/>
</dbReference>
<dbReference type="RefSeq" id="WP_237346183.1">
    <property type="nucleotide sequence ID" value="NZ_JABWGX010000016.1"/>
</dbReference>
<dbReference type="CDD" id="cd00090">
    <property type="entry name" value="HTH_ARSR"/>
    <property type="match status" value="1"/>
</dbReference>
<dbReference type="InterPro" id="IPR051011">
    <property type="entry name" value="Metal_resp_trans_reg"/>
</dbReference>
<dbReference type="InterPro" id="IPR001845">
    <property type="entry name" value="HTH_ArsR_DNA-bd_dom"/>
</dbReference>
<dbReference type="PROSITE" id="PS50987">
    <property type="entry name" value="HTH_ARSR_2"/>
    <property type="match status" value="1"/>
</dbReference>
<name>A0ABU0L8Z3_XANAG</name>
<dbReference type="PANTHER" id="PTHR43132">
    <property type="entry name" value="ARSENICAL RESISTANCE OPERON REPRESSOR ARSR-RELATED"/>
    <property type="match status" value="1"/>
</dbReference>
<evidence type="ECO:0000259" key="4">
    <source>
        <dbReference type="PROSITE" id="PS50987"/>
    </source>
</evidence>
<dbReference type="Proteomes" id="UP001241747">
    <property type="component" value="Unassembled WGS sequence"/>
</dbReference>
<dbReference type="NCBIfam" id="NF033788">
    <property type="entry name" value="HTH_metalloreg"/>
    <property type="match status" value="1"/>
</dbReference>
<dbReference type="SUPFAM" id="SSF46785">
    <property type="entry name" value="Winged helix' DNA-binding domain"/>
    <property type="match status" value="1"/>
</dbReference>
<gene>
    <name evidence="5" type="ORF">QOZ94_000370</name>
</gene>
<dbReference type="InterPro" id="IPR036388">
    <property type="entry name" value="WH-like_DNA-bd_sf"/>
</dbReference>
<evidence type="ECO:0000256" key="3">
    <source>
        <dbReference type="ARBA" id="ARBA00023163"/>
    </source>
</evidence>
<protein>
    <submittedName>
        <fullName evidence="5">DNA-binding transcriptional ArsR family regulator</fullName>
    </submittedName>
</protein>
<reference evidence="5 6" key="1">
    <citation type="submission" date="2023-07" db="EMBL/GenBank/DDBJ databases">
        <title>Genomic Encyclopedia of Type Strains, Phase IV (KMG-IV): sequencing the most valuable type-strain genomes for metagenomic binning, comparative biology and taxonomic classification.</title>
        <authorList>
            <person name="Goeker M."/>
        </authorList>
    </citation>
    <scope>NUCLEOTIDE SEQUENCE [LARGE SCALE GENOMIC DNA]</scope>
    <source>
        <strain evidence="5 6">DSM 3770</strain>
    </source>
</reference>
<accession>A0ABU0L8Z3</accession>